<feature type="compositionally biased region" description="Polar residues" evidence="1">
    <location>
        <begin position="86"/>
        <end position="100"/>
    </location>
</feature>
<evidence type="ECO:0000256" key="1">
    <source>
        <dbReference type="SAM" id="MobiDB-lite"/>
    </source>
</evidence>
<name>A0ABR1HWS3_9HYPO</name>
<evidence type="ECO:0000313" key="2">
    <source>
        <dbReference type="EMBL" id="KAK7425133.1"/>
    </source>
</evidence>
<evidence type="ECO:0000313" key="3">
    <source>
        <dbReference type="Proteomes" id="UP001498476"/>
    </source>
</evidence>
<dbReference type="EMBL" id="JAZAVJ010000001">
    <property type="protein sequence ID" value="KAK7425133.1"/>
    <property type="molecule type" value="Genomic_DNA"/>
</dbReference>
<reference evidence="2 3" key="1">
    <citation type="journal article" date="2025" name="Microbiol. Resour. Announc.">
        <title>Draft genome sequences for Neonectria magnoliae and Neonectria punicea, canker pathogens of Liriodendron tulipifera and Acer saccharum in West Virginia.</title>
        <authorList>
            <person name="Petronek H.M."/>
            <person name="Kasson M.T."/>
            <person name="Metheny A.M."/>
            <person name="Stauder C.M."/>
            <person name="Lovett B."/>
            <person name="Lynch S.C."/>
            <person name="Garnas J.R."/>
            <person name="Kasson L.R."/>
            <person name="Stajich J.E."/>
        </authorList>
    </citation>
    <scope>NUCLEOTIDE SEQUENCE [LARGE SCALE GENOMIC DNA]</scope>
    <source>
        <strain evidence="2 3">NRRL 64653</strain>
    </source>
</reference>
<keyword evidence="3" id="KW-1185">Reference proteome</keyword>
<organism evidence="2 3">
    <name type="scientific">Neonectria punicea</name>
    <dbReference type="NCBI Taxonomy" id="979145"/>
    <lineage>
        <taxon>Eukaryota</taxon>
        <taxon>Fungi</taxon>
        <taxon>Dikarya</taxon>
        <taxon>Ascomycota</taxon>
        <taxon>Pezizomycotina</taxon>
        <taxon>Sordariomycetes</taxon>
        <taxon>Hypocreomycetidae</taxon>
        <taxon>Hypocreales</taxon>
        <taxon>Nectriaceae</taxon>
        <taxon>Neonectria</taxon>
    </lineage>
</organism>
<dbReference type="Proteomes" id="UP001498476">
    <property type="component" value="Unassembled WGS sequence"/>
</dbReference>
<sequence length="204" mass="22449">MCSERPDLPSVDSRIPGQDLATLLARVEVLLQARTTSTESEDALVPTPTAPYREISQDTTERQQEPLATNVPASSHDGLAPDERQASTQPSPSTYDTASPVSGFSLTAQSQDIPCLVGLSLDGFSRTAAKPCPKQLEPLLFDDAEDYLECEHKYNRLILDPAAHFDISDVDLSFKTCWKNQQSFAKNVLPWVPIFDQQLCAKLV</sequence>
<gene>
    <name evidence="2" type="ORF">QQX98_000047</name>
</gene>
<feature type="compositionally biased region" description="Basic and acidic residues" evidence="1">
    <location>
        <begin position="55"/>
        <end position="64"/>
    </location>
</feature>
<proteinExistence type="predicted"/>
<comment type="caution">
    <text evidence="2">The sequence shown here is derived from an EMBL/GenBank/DDBJ whole genome shotgun (WGS) entry which is preliminary data.</text>
</comment>
<feature type="region of interest" description="Disordered" evidence="1">
    <location>
        <begin position="34"/>
        <end position="100"/>
    </location>
</feature>
<protein>
    <submittedName>
        <fullName evidence="2">Uncharacterized protein</fullName>
    </submittedName>
</protein>
<accession>A0ABR1HWS3</accession>